<evidence type="ECO:0000259" key="8">
    <source>
        <dbReference type="Pfam" id="PF00962"/>
    </source>
</evidence>
<dbReference type="PANTHER" id="PTHR11409">
    <property type="entry name" value="ADENOSINE DEAMINASE"/>
    <property type="match status" value="1"/>
</dbReference>
<keyword evidence="6" id="KW-0546">Nucleotide metabolism</keyword>
<evidence type="ECO:0000313" key="10">
    <source>
        <dbReference type="Proteomes" id="UP000015102"/>
    </source>
</evidence>
<dbReference type="Proteomes" id="UP000015102">
    <property type="component" value="Unassembled WGS sequence"/>
</dbReference>
<reference evidence="9" key="2">
    <citation type="submission" date="2015-06" db="UniProtKB">
        <authorList>
            <consortium name="EnsemblMetazoa"/>
        </authorList>
    </citation>
    <scope>IDENTIFICATION</scope>
</reference>
<keyword evidence="3" id="KW-0479">Metal-binding</keyword>
<dbReference type="InterPro" id="IPR006330">
    <property type="entry name" value="Ado/ade_deaminase"/>
</dbReference>
<evidence type="ECO:0000256" key="7">
    <source>
        <dbReference type="ARBA" id="ARBA00048787"/>
    </source>
</evidence>
<dbReference type="Gene3D" id="3.20.20.140">
    <property type="entry name" value="Metal-dependent hydrolases"/>
    <property type="match status" value="1"/>
</dbReference>
<comment type="cofactor">
    <cofactor evidence="1">
        <name>Zn(2+)</name>
        <dbReference type="ChEBI" id="CHEBI:29105"/>
    </cofactor>
</comment>
<keyword evidence="10" id="KW-1185">Reference proteome</keyword>
<evidence type="ECO:0000256" key="5">
    <source>
        <dbReference type="ARBA" id="ARBA00022833"/>
    </source>
</evidence>
<accession>T1GYN8</accession>
<evidence type="ECO:0000256" key="1">
    <source>
        <dbReference type="ARBA" id="ARBA00001947"/>
    </source>
</evidence>
<evidence type="ECO:0000256" key="6">
    <source>
        <dbReference type="ARBA" id="ARBA00023080"/>
    </source>
</evidence>
<dbReference type="EMBL" id="CAQQ02094380">
    <property type="status" value="NOT_ANNOTATED_CDS"/>
    <property type="molecule type" value="Genomic_DNA"/>
</dbReference>
<keyword evidence="5" id="KW-0862">Zinc</keyword>
<dbReference type="GO" id="GO:0009117">
    <property type="term" value="P:nucleotide metabolic process"/>
    <property type="evidence" value="ECO:0007669"/>
    <property type="project" value="UniProtKB-KW"/>
</dbReference>
<dbReference type="HOGENOM" id="CLU_039228_3_2_1"/>
<comment type="similarity">
    <text evidence="2">Belongs to the metallo-dependent hydrolases superfamily. Adenosine and AMP deaminases family.</text>
</comment>
<dbReference type="PANTHER" id="PTHR11409:SF42">
    <property type="entry name" value="ADENOSINE DEAMINASE-LIKE PROTEIN"/>
    <property type="match status" value="1"/>
</dbReference>
<dbReference type="InterPro" id="IPR032466">
    <property type="entry name" value="Metal_Hydrolase"/>
</dbReference>
<reference evidence="10" key="1">
    <citation type="submission" date="2013-02" db="EMBL/GenBank/DDBJ databases">
        <authorList>
            <person name="Hughes D."/>
        </authorList>
    </citation>
    <scope>NUCLEOTIDE SEQUENCE</scope>
    <source>
        <strain>Durham</strain>
        <strain evidence="10">NC isolate 2 -- Noor lab</strain>
    </source>
</reference>
<dbReference type="GO" id="GO:0046872">
    <property type="term" value="F:metal ion binding"/>
    <property type="evidence" value="ECO:0007669"/>
    <property type="project" value="UniProtKB-KW"/>
</dbReference>
<dbReference type="GO" id="GO:0006154">
    <property type="term" value="P:adenosine catabolic process"/>
    <property type="evidence" value="ECO:0007669"/>
    <property type="project" value="TreeGrafter"/>
</dbReference>
<evidence type="ECO:0000313" key="9">
    <source>
        <dbReference type="EnsemblMetazoa" id="MESCA008974-PA"/>
    </source>
</evidence>
<evidence type="ECO:0000256" key="3">
    <source>
        <dbReference type="ARBA" id="ARBA00022723"/>
    </source>
</evidence>
<dbReference type="Pfam" id="PF00962">
    <property type="entry name" value="A_deaminase"/>
    <property type="match status" value="1"/>
</dbReference>
<keyword evidence="4" id="KW-0378">Hydrolase</keyword>
<comment type="catalytic activity">
    <reaction evidence="7">
        <text>N(6)-methyl-AMP + H2O + H(+) = IMP + methylamine</text>
        <dbReference type="Rhea" id="RHEA:16001"/>
        <dbReference type="ChEBI" id="CHEBI:15377"/>
        <dbReference type="ChEBI" id="CHEBI:15378"/>
        <dbReference type="ChEBI" id="CHEBI:58053"/>
        <dbReference type="ChEBI" id="CHEBI:59338"/>
        <dbReference type="ChEBI" id="CHEBI:144842"/>
    </reaction>
    <physiologicalReaction direction="left-to-right" evidence="7">
        <dbReference type="Rhea" id="RHEA:16002"/>
    </physiologicalReaction>
</comment>
<dbReference type="GO" id="GO:0004000">
    <property type="term" value="F:adenosine deaminase activity"/>
    <property type="evidence" value="ECO:0007669"/>
    <property type="project" value="TreeGrafter"/>
</dbReference>
<dbReference type="AlphaFoldDB" id="T1GYN8"/>
<dbReference type="SUPFAM" id="SSF51556">
    <property type="entry name" value="Metallo-dependent hydrolases"/>
    <property type="match status" value="1"/>
</dbReference>
<sequence length="230" mass="26007">MSKSQYLETILSGIIKASKLYPTILVKLLPSIDRSHGLKAGEETISIVLESLKNEEFKNIIKGIDFSGNPEKGKFYEFKDLLNKCRNSGLQLAVHCGEIRNPCEIRDMLEFGMDRCGHGTFINDHNLENLMKKNIPIECCLSSNVACGTVKDFNEHHFHQFFTRKHPVVICTDDFGIFSSNLSSELIIAANTFSLTKTDILTLCLNAINASFASLDEKKCLRKKINYYFK</sequence>
<dbReference type="OMA" id="NIAVECC"/>
<dbReference type="EnsemblMetazoa" id="MESCA008974-RA">
    <property type="protein sequence ID" value="MESCA008974-PA"/>
    <property type="gene ID" value="MESCA008974"/>
</dbReference>
<dbReference type="InterPro" id="IPR001365">
    <property type="entry name" value="A_deaminase_dom"/>
</dbReference>
<protein>
    <recommendedName>
        <fullName evidence="8">Adenosine deaminase domain-containing protein</fullName>
    </recommendedName>
</protein>
<evidence type="ECO:0000256" key="2">
    <source>
        <dbReference type="ARBA" id="ARBA00006676"/>
    </source>
</evidence>
<dbReference type="GO" id="GO:0046103">
    <property type="term" value="P:inosine biosynthetic process"/>
    <property type="evidence" value="ECO:0007669"/>
    <property type="project" value="TreeGrafter"/>
</dbReference>
<name>T1GYN8_MEGSC</name>
<proteinExistence type="inferred from homology"/>
<feature type="domain" description="Adenosine deaminase" evidence="8">
    <location>
        <begin position="5"/>
        <end position="226"/>
    </location>
</feature>
<organism evidence="9 10">
    <name type="scientific">Megaselia scalaris</name>
    <name type="common">Humpbacked fly</name>
    <name type="synonym">Phora scalaris</name>
    <dbReference type="NCBI Taxonomy" id="36166"/>
    <lineage>
        <taxon>Eukaryota</taxon>
        <taxon>Metazoa</taxon>
        <taxon>Ecdysozoa</taxon>
        <taxon>Arthropoda</taxon>
        <taxon>Hexapoda</taxon>
        <taxon>Insecta</taxon>
        <taxon>Pterygota</taxon>
        <taxon>Neoptera</taxon>
        <taxon>Endopterygota</taxon>
        <taxon>Diptera</taxon>
        <taxon>Brachycera</taxon>
        <taxon>Muscomorpha</taxon>
        <taxon>Platypezoidea</taxon>
        <taxon>Phoridae</taxon>
        <taxon>Megaseliini</taxon>
        <taxon>Megaselia</taxon>
    </lineage>
</organism>
<dbReference type="STRING" id="36166.T1GYN8"/>
<evidence type="ECO:0000256" key="4">
    <source>
        <dbReference type="ARBA" id="ARBA00022801"/>
    </source>
</evidence>